<dbReference type="GO" id="GO:0005829">
    <property type="term" value="C:cytosol"/>
    <property type="evidence" value="ECO:0007669"/>
    <property type="project" value="TreeGrafter"/>
</dbReference>
<keyword evidence="8" id="KW-1185">Reference proteome</keyword>
<dbReference type="EC" id="2.7.1.35" evidence="1"/>
<evidence type="ECO:0000313" key="7">
    <source>
        <dbReference type="EMBL" id="SDB09737.1"/>
    </source>
</evidence>
<dbReference type="EMBL" id="FMXR01000006">
    <property type="protein sequence ID" value="SDB09737.1"/>
    <property type="molecule type" value="Genomic_DNA"/>
</dbReference>
<dbReference type="PANTHER" id="PTHR10534">
    <property type="entry name" value="PYRIDOXAL KINASE"/>
    <property type="match status" value="1"/>
</dbReference>
<dbReference type="NCBIfam" id="NF005491">
    <property type="entry name" value="PRK07105.1"/>
    <property type="match status" value="1"/>
</dbReference>
<organism evidence="7 8">
    <name type="scientific">Eubacterium oxidoreducens</name>
    <dbReference type="NCBI Taxonomy" id="1732"/>
    <lineage>
        <taxon>Bacteria</taxon>
        <taxon>Bacillati</taxon>
        <taxon>Bacillota</taxon>
        <taxon>Clostridia</taxon>
        <taxon>Eubacteriales</taxon>
        <taxon>Eubacteriaceae</taxon>
        <taxon>Eubacterium</taxon>
    </lineage>
</organism>
<evidence type="ECO:0000256" key="2">
    <source>
        <dbReference type="ARBA" id="ARBA00022679"/>
    </source>
</evidence>
<keyword evidence="3" id="KW-0547">Nucleotide-binding</keyword>
<dbReference type="GO" id="GO:0005524">
    <property type="term" value="F:ATP binding"/>
    <property type="evidence" value="ECO:0007669"/>
    <property type="project" value="UniProtKB-KW"/>
</dbReference>
<evidence type="ECO:0000256" key="5">
    <source>
        <dbReference type="ARBA" id="ARBA00022840"/>
    </source>
</evidence>
<dbReference type="STRING" id="1732.SAMN02910417_00745"/>
<evidence type="ECO:0000313" key="8">
    <source>
        <dbReference type="Proteomes" id="UP000199228"/>
    </source>
</evidence>
<dbReference type="AlphaFoldDB" id="A0A1G6AMZ2"/>
<sequence length="278" mass="31380">MNTNCHNHQKKIALINDYSGFGRCSIAVALPIISMLKVQCCAVPTAILSNHTGFDSYFFDDYTDNMEAYIQEWDKLNLTFNGICSGFLGSKKQIKIVENFIKKFKTDNTIVLVDPVMGDYGKPYATYTTEMCSAMKELVHYADILTPNLTEACILTDTPYKEHWKQSELKTMTEKLFDMGPQKICITGIPQRSFVANYCYWSKKEPRIIRTHKIGDSRSGTGDVFAAILAADAVNGIEFIDSVKKASRFIKKCIECSTKLNIPLTDGVCFEELLYTLK</sequence>
<dbReference type="Pfam" id="PF08543">
    <property type="entry name" value="Phos_pyr_kin"/>
    <property type="match status" value="1"/>
</dbReference>
<dbReference type="Proteomes" id="UP000199228">
    <property type="component" value="Unassembled WGS sequence"/>
</dbReference>
<accession>A0A1G6AMZ2</accession>
<dbReference type="GO" id="GO:0009443">
    <property type="term" value="P:pyridoxal 5'-phosphate salvage"/>
    <property type="evidence" value="ECO:0007669"/>
    <property type="project" value="InterPro"/>
</dbReference>
<dbReference type="InterPro" id="IPR029056">
    <property type="entry name" value="Ribokinase-like"/>
</dbReference>
<proteinExistence type="predicted"/>
<feature type="domain" description="Pyridoxamine kinase/Phosphomethylpyrimidine kinase" evidence="6">
    <location>
        <begin position="33"/>
        <end position="261"/>
    </location>
</feature>
<dbReference type="RefSeq" id="WP_090172335.1">
    <property type="nucleotide sequence ID" value="NZ_FMXR01000006.1"/>
</dbReference>
<evidence type="ECO:0000256" key="4">
    <source>
        <dbReference type="ARBA" id="ARBA00022777"/>
    </source>
</evidence>
<keyword evidence="5" id="KW-0067">ATP-binding</keyword>
<dbReference type="SUPFAM" id="SSF53613">
    <property type="entry name" value="Ribokinase-like"/>
    <property type="match status" value="1"/>
</dbReference>
<dbReference type="GO" id="GO:0008478">
    <property type="term" value="F:pyridoxal kinase activity"/>
    <property type="evidence" value="ECO:0007669"/>
    <property type="project" value="UniProtKB-EC"/>
</dbReference>
<evidence type="ECO:0000256" key="3">
    <source>
        <dbReference type="ARBA" id="ARBA00022741"/>
    </source>
</evidence>
<dbReference type="PANTHER" id="PTHR10534:SF2">
    <property type="entry name" value="PYRIDOXAL KINASE"/>
    <property type="match status" value="1"/>
</dbReference>
<reference evidence="7 8" key="1">
    <citation type="submission" date="2016-10" db="EMBL/GenBank/DDBJ databases">
        <authorList>
            <person name="de Groot N.N."/>
        </authorList>
    </citation>
    <scope>NUCLEOTIDE SEQUENCE [LARGE SCALE GENOMIC DNA]</scope>
    <source>
        <strain evidence="7 8">DSM 3217</strain>
    </source>
</reference>
<protein>
    <recommendedName>
        <fullName evidence="1">pyridoxal kinase</fullName>
        <ecNumber evidence="1">2.7.1.35</ecNumber>
    </recommendedName>
</protein>
<dbReference type="InterPro" id="IPR013749">
    <property type="entry name" value="PM/HMP-P_kinase-1"/>
</dbReference>
<keyword evidence="4 7" id="KW-0418">Kinase</keyword>
<dbReference type="Gene3D" id="3.40.1190.20">
    <property type="match status" value="1"/>
</dbReference>
<evidence type="ECO:0000256" key="1">
    <source>
        <dbReference type="ARBA" id="ARBA00012104"/>
    </source>
</evidence>
<dbReference type="OrthoDB" id="9800808at2"/>
<dbReference type="CDD" id="cd01173">
    <property type="entry name" value="pyridoxal_pyridoxamine_kinase"/>
    <property type="match status" value="1"/>
</dbReference>
<keyword evidence="2" id="KW-0808">Transferase</keyword>
<gene>
    <name evidence="7" type="ORF">SAMN02910417_00745</name>
</gene>
<evidence type="ECO:0000259" key="6">
    <source>
        <dbReference type="Pfam" id="PF08543"/>
    </source>
</evidence>
<dbReference type="InterPro" id="IPR004625">
    <property type="entry name" value="PyrdxlKinase"/>
</dbReference>
<name>A0A1G6AMZ2_EUBOX</name>